<dbReference type="Pfam" id="PF02771">
    <property type="entry name" value="Acyl-CoA_dh_N"/>
    <property type="match status" value="1"/>
</dbReference>
<protein>
    <recommendedName>
        <fullName evidence="9">3-methylmercaptopropionyl-CoA dehydrogenase</fullName>
        <ecNumber evidence="8">1.3.99.41</ecNumber>
    </recommendedName>
</protein>
<dbReference type="Gene3D" id="1.20.140.10">
    <property type="entry name" value="Butyryl-CoA Dehydrogenase, subunit A, domain 3"/>
    <property type="match status" value="1"/>
</dbReference>
<evidence type="ECO:0000256" key="7">
    <source>
        <dbReference type="ARBA" id="ARBA00058683"/>
    </source>
</evidence>
<evidence type="ECO:0000256" key="9">
    <source>
        <dbReference type="ARBA" id="ARBA00069043"/>
    </source>
</evidence>
<evidence type="ECO:0000259" key="13">
    <source>
        <dbReference type="Pfam" id="PF02771"/>
    </source>
</evidence>
<evidence type="ECO:0000256" key="4">
    <source>
        <dbReference type="ARBA" id="ARBA00022827"/>
    </source>
</evidence>
<evidence type="ECO:0000256" key="1">
    <source>
        <dbReference type="ARBA" id="ARBA00001974"/>
    </source>
</evidence>
<dbReference type="Pfam" id="PF12806">
    <property type="entry name" value="Acyl-CoA_dh_C"/>
    <property type="match status" value="1"/>
</dbReference>
<comment type="function">
    <text evidence="7">Involved in the assimilation of dimethylsulphoniopropionate (DMSP), an important compound in the fixation of carbon in marine phytoplankton, by mediating the conversion of 3-(methylthio)propanoyl-CoA (MMPA-CoA) to 3-(methylthio)acryloyl-CoA (MTA-CoA).</text>
</comment>
<dbReference type="Pfam" id="PF02770">
    <property type="entry name" value="Acyl-CoA_dh_M"/>
    <property type="match status" value="1"/>
</dbReference>
<dbReference type="Gene3D" id="2.40.110.10">
    <property type="entry name" value="Butyryl-CoA Dehydrogenase, subunit A, domain 2"/>
    <property type="match status" value="1"/>
</dbReference>
<evidence type="ECO:0000256" key="6">
    <source>
        <dbReference type="ARBA" id="ARBA00051388"/>
    </source>
</evidence>
<comment type="similarity">
    <text evidence="2 10">Belongs to the acyl-CoA dehydrogenase family.</text>
</comment>
<evidence type="ECO:0000256" key="5">
    <source>
        <dbReference type="ARBA" id="ARBA00023002"/>
    </source>
</evidence>
<dbReference type="Gene3D" id="1.10.540.10">
    <property type="entry name" value="Acyl-CoA dehydrogenase/oxidase, N-terminal domain"/>
    <property type="match status" value="1"/>
</dbReference>
<dbReference type="SUPFAM" id="SSF47203">
    <property type="entry name" value="Acyl-CoA dehydrogenase C-terminal domain-like"/>
    <property type="match status" value="1"/>
</dbReference>
<dbReference type="SUPFAM" id="SSF56645">
    <property type="entry name" value="Acyl-CoA dehydrogenase NM domain-like"/>
    <property type="match status" value="1"/>
</dbReference>
<proteinExistence type="inferred from homology"/>
<evidence type="ECO:0000256" key="3">
    <source>
        <dbReference type="ARBA" id="ARBA00022630"/>
    </source>
</evidence>
<dbReference type="InterPro" id="IPR052166">
    <property type="entry name" value="Diverse_Acyl-CoA_DH"/>
</dbReference>
<organism evidence="15 16">
    <name type="scientific">Magnetospirillum aberrantis SpK</name>
    <dbReference type="NCBI Taxonomy" id="908842"/>
    <lineage>
        <taxon>Bacteria</taxon>
        <taxon>Pseudomonadati</taxon>
        <taxon>Pseudomonadota</taxon>
        <taxon>Alphaproteobacteria</taxon>
        <taxon>Rhodospirillales</taxon>
        <taxon>Rhodospirillaceae</taxon>
        <taxon>Magnetospirillum</taxon>
    </lineage>
</organism>
<dbReference type="EMBL" id="JAAIYP010000037">
    <property type="protein sequence ID" value="NFV80479.1"/>
    <property type="molecule type" value="Genomic_DNA"/>
</dbReference>
<accession>A0A7C9QUL8</accession>
<dbReference type="GO" id="GO:0016627">
    <property type="term" value="F:oxidoreductase activity, acting on the CH-CH group of donors"/>
    <property type="evidence" value="ECO:0007669"/>
    <property type="project" value="InterPro"/>
</dbReference>
<evidence type="ECO:0000313" key="15">
    <source>
        <dbReference type="EMBL" id="NFV80479.1"/>
    </source>
</evidence>
<feature type="domain" description="Acyl-CoA dehydrogenase/oxidase C-terminal" evidence="11">
    <location>
        <begin position="284"/>
        <end position="443"/>
    </location>
</feature>
<dbReference type="InterPro" id="IPR006091">
    <property type="entry name" value="Acyl-CoA_Oxase/DH_mid-dom"/>
</dbReference>
<dbReference type="Proteomes" id="UP000480684">
    <property type="component" value="Unassembled WGS sequence"/>
</dbReference>
<comment type="catalytic activity">
    <reaction evidence="6">
        <text>3-(methylsulfanyl)propanoyl-CoA + oxidized [electron-transfer flavoprotein] + H(+) = 3-(methylsulfanyl)acryloyl-CoA + reduced [electron-transfer flavoprotein]</text>
        <dbReference type="Rhea" id="RHEA:52612"/>
        <dbReference type="Rhea" id="RHEA-COMP:10685"/>
        <dbReference type="Rhea" id="RHEA-COMP:10686"/>
        <dbReference type="ChEBI" id="CHEBI:15378"/>
        <dbReference type="ChEBI" id="CHEBI:57692"/>
        <dbReference type="ChEBI" id="CHEBI:58307"/>
        <dbReference type="ChEBI" id="CHEBI:82815"/>
        <dbReference type="ChEBI" id="CHEBI:84994"/>
        <dbReference type="EC" id="1.3.99.41"/>
    </reaction>
    <physiologicalReaction direction="left-to-right" evidence="6">
        <dbReference type="Rhea" id="RHEA:52613"/>
    </physiologicalReaction>
</comment>
<dbReference type="RefSeq" id="WP_163678811.1">
    <property type="nucleotide sequence ID" value="NZ_JAAIYP010000037.1"/>
</dbReference>
<dbReference type="InterPro" id="IPR036250">
    <property type="entry name" value="AcylCo_DH-like_C"/>
</dbReference>
<evidence type="ECO:0000256" key="2">
    <source>
        <dbReference type="ARBA" id="ARBA00009347"/>
    </source>
</evidence>
<dbReference type="Pfam" id="PF00441">
    <property type="entry name" value="Acyl-CoA_dh_1"/>
    <property type="match status" value="1"/>
</dbReference>
<feature type="domain" description="Acetyl-CoA dehydrogenase-like C-terminal" evidence="14">
    <location>
        <begin position="470"/>
        <end position="584"/>
    </location>
</feature>
<evidence type="ECO:0000259" key="14">
    <source>
        <dbReference type="Pfam" id="PF12806"/>
    </source>
</evidence>
<comment type="caution">
    <text evidence="15">The sequence shown here is derived from an EMBL/GenBank/DDBJ whole genome shotgun (WGS) entry which is preliminary data.</text>
</comment>
<dbReference type="PANTHER" id="PTHR42803">
    <property type="entry name" value="ACYL-COA DEHYDROGENASE"/>
    <property type="match status" value="1"/>
</dbReference>
<evidence type="ECO:0000259" key="11">
    <source>
        <dbReference type="Pfam" id="PF00441"/>
    </source>
</evidence>
<gene>
    <name evidence="15" type="ORF">G4223_10200</name>
</gene>
<feature type="domain" description="Acyl-CoA dehydrogenase/oxidase N-terminal" evidence="13">
    <location>
        <begin position="79"/>
        <end position="157"/>
    </location>
</feature>
<keyword evidence="4 10" id="KW-0274">FAD</keyword>
<dbReference type="InterPro" id="IPR009100">
    <property type="entry name" value="AcylCoA_DH/oxidase_NM_dom_sf"/>
</dbReference>
<evidence type="ECO:0000313" key="16">
    <source>
        <dbReference type="Proteomes" id="UP000480684"/>
    </source>
</evidence>
<dbReference type="FunFam" id="2.40.110.10:FF:000031">
    <property type="entry name" value="Acyl-CoA dehydrogenase, putative"/>
    <property type="match status" value="1"/>
</dbReference>
<dbReference type="InterPro" id="IPR009075">
    <property type="entry name" value="AcylCo_DH/oxidase_C"/>
</dbReference>
<comment type="cofactor">
    <cofactor evidence="1 10">
        <name>FAD</name>
        <dbReference type="ChEBI" id="CHEBI:57692"/>
    </cofactor>
</comment>
<name>A0A7C9QUL8_9PROT</name>
<dbReference type="GO" id="GO:0050660">
    <property type="term" value="F:flavin adenine dinucleotide binding"/>
    <property type="evidence" value="ECO:0007669"/>
    <property type="project" value="InterPro"/>
</dbReference>
<keyword evidence="3 10" id="KW-0285">Flavoprotein</keyword>
<evidence type="ECO:0000256" key="8">
    <source>
        <dbReference type="ARBA" id="ARBA00066694"/>
    </source>
</evidence>
<keyword evidence="5 10" id="KW-0560">Oxidoreductase</keyword>
<dbReference type="PANTHER" id="PTHR42803:SF1">
    <property type="entry name" value="BROAD-SPECIFICITY LINEAR ACYL-COA DEHYDROGENASE FADE5"/>
    <property type="match status" value="1"/>
</dbReference>
<evidence type="ECO:0000256" key="10">
    <source>
        <dbReference type="RuleBase" id="RU362125"/>
    </source>
</evidence>
<dbReference type="InterPro" id="IPR046373">
    <property type="entry name" value="Acyl-CoA_Oxase/DH_mid-dom_sf"/>
</dbReference>
<sequence length="588" mass="61871">MPTYAAPVRDMTFVIEHLAGLNEINHLPGFEEATDDLVAAVLEEAARFGGGVLAPLNPVGDHQGCRLENGKVVVPTGFADAYRQFVEGGWNAVPFEPEWGGQGLPQVVATAVQEIWHAANMSFALTPMLTQGAVEALSVHGSDELKQTYLAKLVSGEWTGTMNLTEPSAGSDVGALRAKAVKQADGSYRITGQKIFITSGDHEMAENIVHLVLARLPDAPAGVKGISLFVVPKFLVNPDGSLGKRNDVACIKLEEKLGIHGSPTCVMAFGENEGAIGWLVGEENKGLALMFTMMNNARLSVGLEGVAQCERATQKAVAYAKERIQGGGPIIIHADVRRMLLTNKALTEATRALAYYAASRLDIARHHPDSAARAEAQALVDLLIPVVKAWSTDTGLAVASTAIQVFGGMGFVEETGVAQHMRDARIAQIYEGTNGIQAMDLAGRKVVRDGGAAFGRLLEQIRAVDSELAAAGPAWDGLKRRLGAAAAAAEQAAQFIIKNAAADSALLGTVAVPFLELVGITVGGWLMAKAGLKAEELLAQGADGSDYLSAKVVTARHYADAVLTRAGGLLAQVEAGSGQIMALDAERF</sequence>
<reference evidence="15 16" key="1">
    <citation type="submission" date="2020-02" db="EMBL/GenBank/DDBJ databases">
        <authorList>
            <person name="Dziuba M."/>
            <person name="Kuznetsov B."/>
            <person name="Mardanov A."/>
            <person name="Ravin N."/>
            <person name="Grouzdev D."/>
        </authorList>
    </citation>
    <scope>NUCLEOTIDE SEQUENCE [LARGE SCALE GENOMIC DNA]</scope>
    <source>
        <strain evidence="15 16">SpK</strain>
    </source>
</reference>
<feature type="domain" description="Acyl-CoA oxidase/dehydrogenase middle" evidence="12">
    <location>
        <begin position="162"/>
        <end position="269"/>
    </location>
</feature>
<dbReference type="InterPro" id="IPR037069">
    <property type="entry name" value="AcylCoA_DH/ox_N_sf"/>
</dbReference>
<dbReference type="InterPro" id="IPR013786">
    <property type="entry name" value="AcylCoA_DH/ox_N"/>
</dbReference>
<evidence type="ECO:0000259" key="12">
    <source>
        <dbReference type="Pfam" id="PF02770"/>
    </source>
</evidence>
<dbReference type="EC" id="1.3.99.41" evidence="8"/>
<dbReference type="InterPro" id="IPR025878">
    <property type="entry name" value="Acyl-CoA_dh-like_C_dom"/>
</dbReference>
<dbReference type="AlphaFoldDB" id="A0A7C9QUL8"/>
<keyword evidence="16" id="KW-1185">Reference proteome</keyword>